<protein>
    <submittedName>
        <fullName evidence="1">Glycogenin-1</fullName>
    </submittedName>
</protein>
<reference evidence="1" key="1">
    <citation type="submission" date="2020-08" db="EMBL/GenBank/DDBJ databases">
        <title>Multicomponent nature underlies the extraordinary mechanical properties of spider dragline silk.</title>
        <authorList>
            <person name="Kono N."/>
            <person name="Nakamura H."/>
            <person name="Mori M."/>
            <person name="Yoshida Y."/>
            <person name="Ohtoshi R."/>
            <person name="Malay A.D."/>
            <person name="Moran D.A.P."/>
            <person name="Tomita M."/>
            <person name="Numata K."/>
            <person name="Arakawa K."/>
        </authorList>
    </citation>
    <scope>NUCLEOTIDE SEQUENCE</scope>
</reference>
<dbReference type="AlphaFoldDB" id="A0A8X6N216"/>
<dbReference type="InterPro" id="IPR029044">
    <property type="entry name" value="Nucleotide-diphossugar_trans"/>
</dbReference>
<sequence length="247" mass="28299">MWSSDISKKLSFIYNLMQNACHTYAPALERFGQNVKIVQFLGTSKPWQVTFFTHSSQIVGDVDLHPKHIRFISEWINIFKIAVLRLLPQEVNSYFWSQKNVSAENIINFFRLPAVFENLNRKSSHNFDTFHKSKISQYSRIDIHPEKSTESNIFGKNSNCDGQSNIELLEQAAQKLTAVCLEINENITENVKVEPVTETRSKSDPPGSKFGDYQGMVAWEQGQMDYEGSASSENIINRLSFLIHQSV</sequence>
<evidence type="ECO:0000313" key="1">
    <source>
        <dbReference type="EMBL" id="GFS89911.1"/>
    </source>
</evidence>
<dbReference type="Gene3D" id="3.90.550.10">
    <property type="entry name" value="Spore Coat Polysaccharide Biosynthesis Protein SpsA, Chain A"/>
    <property type="match status" value="1"/>
</dbReference>
<dbReference type="SUPFAM" id="SSF53448">
    <property type="entry name" value="Nucleotide-diphospho-sugar transferases"/>
    <property type="match status" value="1"/>
</dbReference>
<comment type="caution">
    <text evidence="1">The sequence shown here is derived from an EMBL/GenBank/DDBJ whole genome shotgun (WGS) entry which is preliminary data.</text>
</comment>
<dbReference type="Proteomes" id="UP000887013">
    <property type="component" value="Unassembled WGS sequence"/>
</dbReference>
<gene>
    <name evidence="1" type="primary">GYG1_6</name>
    <name evidence="1" type="ORF">NPIL_403201</name>
</gene>
<name>A0A8X6N216_NEPPI</name>
<accession>A0A8X6N216</accession>
<keyword evidence="2" id="KW-1185">Reference proteome</keyword>
<dbReference type="OrthoDB" id="6432516at2759"/>
<proteinExistence type="predicted"/>
<dbReference type="EMBL" id="BMAW01004609">
    <property type="protein sequence ID" value="GFS89911.1"/>
    <property type="molecule type" value="Genomic_DNA"/>
</dbReference>
<evidence type="ECO:0000313" key="2">
    <source>
        <dbReference type="Proteomes" id="UP000887013"/>
    </source>
</evidence>
<organism evidence="1 2">
    <name type="scientific">Nephila pilipes</name>
    <name type="common">Giant wood spider</name>
    <name type="synonym">Nephila maculata</name>
    <dbReference type="NCBI Taxonomy" id="299642"/>
    <lineage>
        <taxon>Eukaryota</taxon>
        <taxon>Metazoa</taxon>
        <taxon>Ecdysozoa</taxon>
        <taxon>Arthropoda</taxon>
        <taxon>Chelicerata</taxon>
        <taxon>Arachnida</taxon>
        <taxon>Araneae</taxon>
        <taxon>Araneomorphae</taxon>
        <taxon>Entelegynae</taxon>
        <taxon>Araneoidea</taxon>
        <taxon>Nephilidae</taxon>
        <taxon>Nephila</taxon>
    </lineage>
</organism>